<protein>
    <submittedName>
        <fullName evidence="1">Uncharacterized protein</fullName>
    </submittedName>
</protein>
<keyword evidence="2" id="KW-1185">Reference proteome</keyword>
<sequence>MYKLQFISNDFSLLTTECFIYCP</sequence>
<gene>
    <name evidence="1" type="ORF">F383_32462</name>
</gene>
<evidence type="ECO:0000313" key="2">
    <source>
        <dbReference type="Proteomes" id="UP000032142"/>
    </source>
</evidence>
<accession>A0A0B0PPA9</accession>
<evidence type="ECO:0000313" key="1">
    <source>
        <dbReference type="EMBL" id="KHG25251.1"/>
    </source>
</evidence>
<reference evidence="2" key="1">
    <citation type="submission" date="2014-09" db="EMBL/GenBank/DDBJ databases">
        <authorList>
            <person name="Mudge J."/>
            <person name="Ramaraj T."/>
            <person name="Lindquist I.E."/>
            <person name="Bharti A.K."/>
            <person name="Sundararajan A."/>
            <person name="Cameron C.T."/>
            <person name="Woodward J.E."/>
            <person name="May G.D."/>
            <person name="Brubaker C."/>
            <person name="Broadhvest J."/>
            <person name="Wilkins T.A."/>
        </authorList>
    </citation>
    <scope>NUCLEOTIDE SEQUENCE</scope>
    <source>
        <strain evidence="2">cv. AKA8401</strain>
    </source>
</reference>
<proteinExistence type="predicted"/>
<name>A0A0B0PPA9_GOSAR</name>
<dbReference type="Proteomes" id="UP000032142">
    <property type="component" value="Unassembled WGS sequence"/>
</dbReference>
<organism evidence="1 2">
    <name type="scientific">Gossypium arboreum</name>
    <name type="common">Tree cotton</name>
    <name type="synonym">Gossypium nanking</name>
    <dbReference type="NCBI Taxonomy" id="29729"/>
    <lineage>
        <taxon>Eukaryota</taxon>
        <taxon>Viridiplantae</taxon>
        <taxon>Streptophyta</taxon>
        <taxon>Embryophyta</taxon>
        <taxon>Tracheophyta</taxon>
        <taxon>Spermatophyta</taxon>
        <taxon>Magnoliopsida</taxon>
        <taxon>eudicotyledons</taxon>
        <taxon>Gunneridae</taxon>
        <taxon>Pentapetalae</taxon>
        <taxon>rosids</taxon>
        <taxon>malvids</taxon>
        <taxon>Malvales</taxon>
        <taxon>Malvaceae</taxon>
        <taxon>Malvoideae</taxon>
        <taxon>Gossypium</taxon>
    </lineage>
</organism>
<dbReference type="AlphaFoldDB" id="A0A0B0PPA9"/>
<dbReference type="EMBL" id="KN431774">
    <property type="protein sequence ID" value="KHG25251.1"/>
    <property type="molecule type" value="Genomic_DNA"/>
</dbReference>